<evidence type="ECO:0000259" key="2">
    <source>
        <dbReference type="PROSITE" id="PS50910"/>
    </source>
</evidence>
<gene>
    <name evidence="3" type="ORF">K9W45_04215</name>
</gene>
<accession>A0A9Y1BNV6</accession>
<dbReference type="Pfam" id="PF05168">
    <property type="entry name" value="HEPN"/>
    <property type="match status" value="1"/>
</dbReference>
<keyword evidence="1" id="KW-0812">Transmembrane</keyword>
<reference evidence="3" key="1">
    <citation type="journal article" date="2022" name="Nat. Microbiol.">
        <title>Unique mobile elements and scalable gene flow at the prokaryote-eukaryote boundary revealed by circularized Asgard archaea genomes.</title>
        <authorList>
            <person name="Wu F."/>
            <person name="Speth D.R."/>
            <person name="Philosof A."/>
            <person name="Cremiere A."/>
            <person name="Narayanan A."/>
            <person name="Barco R.A."/>
            <person name="Connon S.A."/>
            <person name="Amend J.P."/>
            <person name="Antoshechkin I.A."/>
            <person name="Orphan V.J."/>
        </authorList>
    </citation>
    <scope>NUCLEOTIDE SEQUENCE</scope>
    <source>
        <strain evidence="3">PM71</strain>
    </source>
</reference>
<protein>
    <submittedName>
        <fullName evidence="3">HEPN domain-containing protein</fullName>
    </submittedName>
</protein>
<dbReference type="InterPro" id="IPR007842">
    <property type="entry name" value="HEPN_dom"/>
</dbReference>
<dbReference type="SUPFAM" id="SSF81593">
    <property type="entry name" value="Nucleotidyltransferase substrate binding subunit/domain"/>
    <property type="match status" value="1"/>
</dbReference>
<evidence type="ECO:0000256" key="1">
    <source>
        <dbReference type="SAM" id="Phobius"/>
    </source>
</evidence>
<keyword evidence="1" id="KW-0472">Membrane</keyword>
<organism evidence="3">
    <name type="scientific">Candidatus Heimdallarchaeum aukensis</name>
    <dbReference type="NCBI Taxonomy" id="2876573"/>
    <lineage>
        <taxon>Archaea</taxon>
        <taxon>Promethearchaeati</taxon>
        <taxon>Candidatus Heimdallarchaeota</taxon>
        <taxon>Candidatus Heimdallarchaeia (ex Rinke et al. 2021) (nom. nud.)</taxon>
        <taxon>Candidatus Heimdallarchaeales</taxon>
        <taxon>Candidatus Heimdallarchaeaceae</taxon>
        <taxon>Candidatus Heimdallarchaeum</taxon>
    </lineage>
</organism>
<keyword evidence="1" id="KW-1133">Transmembrane helix</keyword>
<dbReference type="EMBL" id="CP084166">
    <property type="protein sequence ID" value="UJG41674.1"/>
    <property type="molecule type" value="Genomic_DNA"/>
</dbReference>
<feature type="domain" description="HEPN" evidence="2">
    <location>
        <begin position="48"/>
        <end position="172"/>
    </location>
</feature>
<dbReference type="AlphaFoldDB" id="A0A9Y1BNV6"/>
<dbReference type="PROSITE" id="PS50910">
    <property type="entry name" value="HEPN"/>
    <property type="match status" value="1"/>
</dbReference>
<proteinExistence type="predicted"/>
<evidence type="ECO:0000313" key="3">
    <source>
        <dbReference type="EMBL" id="UJG41674.1"/>
    </source>
</evidence>
<dbReference type="Proteomes" id="UP001201020">
    <property type="component" value="Chromosome"/>
</dbReference>
<dbReference type="Gene3D" id="1.20.120.330">
    <property type="entry name" value="Nucleotidyltransferases domain 2"/>
    <property type="match status" value="1"/>
</dbReference>
<sequence length="322" mass="38555">MNDNNDKIALQETDIEDIKRQLIWQLKYGSQYEIPPEKRDLISALGLLDTAEEDLRASKILYHKKLYAQSIFFLQQSVEKLGKSLLLLTGLCQTERLIKVGHTFTKFFFEKLKDLYESLADYSNDNQREGFLSIIEAIDKYLSDYEQKRKSEETLYLEHTTLKEILIKYNKLFSLFRKGIKSIRKENFDKIVKEEFISITDYVIQTIEQEYNIKLQTDERRMLREEFITQIQKEDWLVQIESYLYLILLFAYIVILSMNLEKHVGASRYPNYHSDYKYTKNHSIMRLYPIMLKTMREMIKTYDILLELCIVENNEKNKCERA</sequence>
<name>A0A9Y1BNV6_9ARCH</name>
<feature type="transmembrane region" description="Helical" evidence="1">
    <location>
        <begin position="242"/>
        <end position="260"/>
    </location>
</feature>